<comment type="caution">
    <text evidence="1">The sequence shown here is derived from an EMBL/GenBank/DDBJ whole genome shotgun (WGS) entry which is preliminary data.</text>
</comment>
<reference evidence="1" key="1">
    <citation type="journal article" date="2015" name="Nature">
        <title>Complex archaea that bridge the gap between prokaryotes and eukaryotes.</title>
        <authorList>
            <person name="Spang A."/>
            <person name="Saw J.H."/>
            <person name="Jorgensen S.L."/>
            <person name="Zaremba-Niedzwiedzka K."/>
            <person name="Martijn J."/>
            <person name="Lind A.E."/>
            <person name="van Eijk R."/>
            <person name="Schleper C."/>
            <person name="Guy L."/>
            <person name="Ettema T.J."/>
        </authorList>
    </citation>
    <scope>NUCLEOTIDE SEQUENCE</scope>
</reference>
<organism evidence="1">
    <name type="scientific">marine sediment metagenome</name>
    <dbReference type="NCBI Taxonomy" id="412755"/>
    <lineage>
        <taxon>unclassified sequences</taxon>
        <taxon>metagenomes</taxon>
        <taxon>ecological metagenomes</taxon>
    </lineage>
</organism>
<protein>
    <submittedName>
        <fullName evidence="1">Uncharacterized protein</fullName>
    </submittedName>
</protein>
<feature type="non-terminal residue" evidence="1">
    <location>
        <position position="95"/>
    </location>
</feature>
<name>A0A0F9A618_9ZZZZ</name>
<dbReference type="EMBL" id="LAZR01044301">
    <property type="protein sequence ID" value="KKL04999.1"/>
    <property type="molecule type" value="Genomic_DNA"/>
</dbReference>
<gene>
    <name evidence="1" type="ORF">LCGC14_2610430</name>
</gene>
<evidence type="ECO:0000313" key="1">
    <source>
        <dbReference type="EMBL" id="KKL04999.1"/>
    </source>
</evidence>
<proteinExistence type="predicted"/>
<sequence>MKNVTKMPRQKVLDSQKTEEWQKTTIDAIIAMSDFNPGRTTHRDELRKTYNYYNGIIDDGDYTHVLRPYGKRRLNLPAKLHNYPILKPVIDLLMG</sequence>
<dbReference type="AlphaFoldDB" id="A0A0F9A618"/>
<accession>A0A0F9A618</accession>